<gene>
    <name evidence="3" type="ORF">XBW1_1295</name>
</gene>
<evidence type="ECO:0000313" key="4">
    <source>
        <dbReference type="Proteomes" id="UP000032930"/>
    </source>
</evidence>
<evidence type="ECO:0000313" key="3">
    <source>
        <dbReference type="EMBL" id="CDM88652.1"/>
    </source>
</evidence>
<keyword evidence="2" id="KW-0812">Transmembrane</keyword>
<dbReference type="KEGG" id="xbv:XBW1_1295"/>
<evidence type="ECO:0000256" key="2">
    <source>
        <dbReference type="SAM" id="Phobius"/>
    </source>
</evidence>
<feature type="coiled-coil region" evidence="1">
    <location>
        <begin position="101"/>
        <end position="135"/>
    </location>
</feature>
<dbReference type="EMBL" id="FO818637">
    <property type="protein sequence ID" value="CDM88652.1"/>
    <property type="molecule type" value="Genomic_DNA"/>
</dbReference>
<keyword evidence="2" id="KW-1133">Transmembrane helix</keyword>
<keyword evidence="1" id="KW-0175">Coiled coil</keyword>
<organism evidence="3 4">
    <name type="scientific">Xenorhabdus bovienii</name>
    <name type="common">Xenorhabdus nematophila subsp. bovienii</name>
    <dbReference type="NCBI Taxonomy" id="40576"/>
    <lineage>
        <taxon>Bacteria</taxon>
        <taxon>Pseudomonadati</taxon>
        <taxon>Pseudomonadota</taxon>
        <taxon>Gammaproteobacteria</taxon>
        <taxon>Enterobacterales</taxon>
        <taxon>Morganellaceae</taxon>
        <taxon>Xenorhabdus</taxon>
    </lineage>
</organism>
<proteinExistence type="predicted"/>
<keyword evidence="2" id="KW-0472">Membrane</keyword>
<feature type="transmembrane region" description="Helical" evidence="2">
    <location>
        <begin position="20"/>
        <end position="43"/>
    </location>
</feature>
<dbReference type="RefSeq" id="WP_046336282.1">
    <property type="nucleotide sequence ID" value="NZ_CAWMEF010000001.1"/>
</dbReference>
<dbReference type="AlphaFoldDB" id="A0A0B6X4A9"/>
<name>A0A0B6X4A9_XENBV</name>
<dbReference type="Proteomes" id="UP000032930">
    <property type="component" value="Chromosome"/>
</dbReference>
<protein>
    <submittedName>
        <fullName evidence="3">Uncharacterized protein</fullName>
    </submittedName>
</protein>
<sequence length="234" mass="26027">MMSEQVQSLPEKPFRQRRWVNGFILFSALSVLAGSIGCGAMMMTEADKRLVILEQQQNSRAHLNDIGRLQQTVKEKDADIEEQITQLRLALSALPTTFPESDVLKQQLNAMEALLKGQEARITVLSEQLQQLQQDKAKAPMSIVEKDTLTPPKTQNPTMSPKNRQSIQAPFVLTGIEKRGTTSFSAIAPRDFSQLSQIRLVGEGETISGWTLTGMGIGQAQFQVKGQRHILKVQ</sequence>
<evidence type="ECO:0000256" key="1">
    <source>
        <dbReference type="SAM" id="Coils"/>
    </source>
</evidence>
<accession>A0A0B6X4A9</accession>
<reference evidence="3 4" key="1">
    <citation type="submission" date="2014-02" db="EMBL/GenBank/DDBJ databases">
        <authorList>
            <person name="Genoscope - CEA"/>
        </authorList>
    </citation>
    <scope>NUCLEOTIDE SEQUENCE [LARGE SCALE GENOMIC DNA]</scope>
    <source>
        <strain evidence="3 4">CS03</strain>
    </source>
</reference>